<feature type="coiled-coil region" evidence="12">
    <location>
        <begin position="12"/>
        <end position="53"/>
    </location>
</feature>
<dbReference type="CDD" id="cd18794">
    <property type="entry name" value="SF2_C_RecQ"/>
    <property type="match status" value="1"/>
</dbReference>
<proteinExistence type="inferred from homology"/>
<comment type="catalytic activity">
    <reaction evidence="10 11">
        <text>ATP + H2O = ADP + phosphate + H(+)</text>
        <dbReference type="Rhea" id="RHEA:13065"/>
        <dbReference type="ChEBI" id="CHEBI:15377"/>
        <dbReference type="ChEBI" id="CHEBI:15378"/>
        <dbReference type="ChEBI" id="CHEBI:30616"/>
        <dbReference type="ChEBI" id="CHEBI:43474"/>
        <dbReference type="ChEBI" id="CHEBI:456216"/>
    </reaction>
</comment>
<dbReference type="InterPro" id="IPR027417">
    <property type="entry name" value="P-loop_NTPase"/>
</dbReference>
<dbReference type="SMART" id="SM00487">
    <property type="entry name" value="DEXDc"/>
    <property type="match status" value="1"/>
</dbReference>
<evidence type="ECO:0000256" key="12">
    <source>
        <dbReference type="SAM" id="Coils"/>
    </source>
</evidence>
<keyword evidence="7" id="KW-0238">DNA-binding</keyword>
<keyword evidence="2" id="KW-0479">Metal-binding</keyword>
<evidence type="ECO:0000256" key="2">
    <source>
        <dbReference type="ARBA" id="ARBA00022723"/>
    </source>
</evidence>
<dbReference type="EC" id="5.6.2.4" evidence="11"/>
<comment type="caution">
    <text evidence="16">The sequence shown here is derived from an EMBL/GenBank/DDBJ whole genome shotgun (WGS) entry which is preliminary data.</text>
</comment>
<keyword evidence="11" id="KW-0539">Nucleus</keyword>
<feature type="region of interest" description="Disordered" evidence="13">
    <location>
        <begin position="570"/>
        <end position="742"/>
    </location>
</feature>
<dbReference type="PROSITE" id="PS51192">
    <property type="entry name" value="HELICASE_ATP_BIND_1"/>
    <property type="match status" value="1"/>
</dbReference>
<evidence type="ECO:0000256" key="5">
    <source>
        <dbReference type="ARBA" id="ARBA00022806"/>
    </source>
</evidence>
<dbReference type="InterPro" id="IPR011545">
    <property type="entry name" value="DEAD/DEAH_box_helicase_dom"/>
</dbReference>
<name>A0ABQ8S5X6_PERAM</name>
<evidence type="ECO:0000256" key="3">
    <source>
        <dbReference type="ARBA" id="ARBA00022741"/>
    </source>
</evidence>
<reference evidence="16 17" key="1">
    <citation type="journal article" date="2022" name="Allergy">
        <title>Genome assembly and annotation of Periplaneta americana reveal a comprehensive cockroach allergen profile.</title>
        <authorList>
            <person name="Wang L."/>
            <person name="Xiong Q."/>
            <person name="Saelim N."/>
            <person name="Wang L."/>
            <person name="Nong W."/>
            <person name="Wan A.T."/>
            <person name="Shi M."/>
            <person name="Liu X."/>
            <person name="Cao Q."/>
            <person name="Hui J.H.L."/>
            <person name="Sookrung N."/>
            <person name="Leung T.F."/>
            <person name="Tungtrongchitr A."/>
            <person name="Tsui S.K.W."/>
        </authorList>
    </citation>
    <scope>NUCLEOTIDE SEQUENCE [LARGE SCALE GENOMIC DNA]</scope>
    <source>
        <strain evidence="16">PWHHKU_190912</strain>
    </source>
</reference>
<dbReference type="InterPro" id="IPR036388">
    <property type="entry name" value="WH-like_DNA-bd_sf"/>
</dbReference>
<evidence type="ECO:0000259" key="15">
    <source>
        <dbReference type="PROSITE" id="PS51194"/>
    </source>
</evidence>
<gene>
    <name evidence="16" type="ORF">ANN_21617</name>
</gene>
<feature type="compositionally biased region" description="Basic and acidic residues" evidence="13">
    <location>
        <begin position="687"/>
        <end position="706"/>
    </location>
</feature>
<keyword evidence="12" id="KW-0175">Coiled coil</keyword>
<dbReference type="InterPro" id="IPR001650">
    <property type="entry name" value="Helicase_C-like"/>
</dbReference>
<dbReference type="PANTHER" id="PTHR13710:SF105">
    <property type="entry name" value="ATP-DEPENDENT DNA HELICASE Q1"/>
    <property type="match status" value="1"/>
</dbReference>
<evidence type="ECO:0000256" key="6">
    <source>
        <dbReference type="ARBA" id="ARBA00022840"/>
    </source>
</evidence>
<dbReference type="InterPro" id="IPR014001">
    <property type="entry name" value="Helicase_ATP-bd"/>
</dbReference>
<evidence type="ECO:0000259" key="14">
    <source>
        <dbReference type="PROSITE" id="PS51192"/>
    </source>
</evidence>
<dbReference type="Proteomes" id="UP001148838">
    <property type="component" value="Unassembled WGS sequence"/>
</dbReference>
<dbReference type="Pfam" id="PF00271">
    <property type="entry name" value="Helicase_C"/>
    <property type="match status" value="1"/>
</dbReference>
<protein>
    <recommendedName>
        <fullName evidence="11">ATP-dependent DNA helicase</fullName>
        <ecNumber evidence="11">5.6.2.4</ecNumber>
    </recommendedName>
</protein>
<dbReference type="InterPro" id="IPR032284">
    <property type="entry name" value="RecQ_Zn-bd"/>
</dbReference>
<feature type="domain" description="Helicase ATP-binding" evidence="14">
    <location>
        <begin position="99"/>
        <end position="273"/>
    </location>
</feature>
<evidence type="ECO:0000256" key="11">
    <source>
        <dbReference type="RuleBase" id="RU364117"/>
    </source>
</evidence>
<accession>A0ABQ8S5X6</accession>
<keyword evidence="8" id="KW-0413">Isomerase</keyword>
<keyword evidence="6 11" id="KW-0067">ATP-binding</keyword>
<feature type="compositionally biased region" description="Basic and acidic residues" evidence="13">
    <location>
        <begin position="637"/>
        <end position="646"/>
    </location>
</feature>
<dbReference type="SMART" id="SM00490">
    <property type="entry name" value="HELICc"/>
    <property type="match status" value="1"/>
</dbReference>
<dbReference type="Pfam" id="PF00270">
    <property type="entry name" value="DEAD"/>
    <property type="match status" value="1"/>
</dbReference>
<dbReference type="SUPFAM" id="SSF52540">
    <property type="entry name" value="P-loop containing nucleoside triphosphate hydrolases"/>
    <property type="match status" value="2"/>
</dbReference>
<dbReference type="Gene3D" id="3.40.50.300">
    <property type="entry name" value="P-loop containing nucleotide triphosphate hydrolases"/>
    <property type="match status" value="2"/>
</dbReference>
<dbReference type="InterPro" id="IPR004589">
    <property type="entry name" value="DNA_helicase_ATP-dep_RecQ"/>
</dbReference>
<evidence type="ECO:0000256" key="9">
    <source>
        <dbReference type="ARBA" id="ARBA00034617"/>
    </source>
</evidence>
<dbReference type="Pfam" id="PF16124">
    <property type="entry name" value="RecQ_Zn_bind"/>
    <property type="match status" value="1"/>
</dbReference>
<evidence type="ECO:0000256" key="4">
    <source>
        <dbReference type="ARBA" id="ARBA00022801"/>
    </source>
</evidence>
<comment type="subcellular location">
    <subcellularLocation>
        <location evidence="11">Nucleus</location>
    </subcellularLocation>
</comment>
<evidence type="ECO:0000256" key="10">
    <source>
        <dbReference type="ARBA" id="ARBA00049360"/>
    </source>
</evidence>
<keyword evidence="4 11" id="KW-0378">Hydrolase</keyword>
<dbReference type="Gene3D" id="1.10.10.10">
    <property type="entry name" value="Winged helix-like DNA-binding domain superfamily/Winged helix DNA-binding domain"/>
    <property type="match status" value="1"/>
</dbReference>
<dbReference type="PROSITE" id="PS51194">
    <property type="entry name" value="HELICASE_CTER"/>
    <property type="match status" value="1"/>
</dbReference>
<feature type="compositionally biased region" description="Polar residues" evidence="13">
    <location>
        <begin position="570"/>
        <end position="617"/>
    </location>
</feature>
<feature type="domain" description="Helicase C-terminal" evidence="15">
    <location>
        <begin position="274"/>
        <end position="422"/>
    </location>
</feature>
<keyword evidence="3 11" id="KW-0547">Nucleotide-binding</keyword>
<evidence type="ECO:0000256" key="13">
    <source>
        <dbReference type="SAM" id="MobiDB-lite"/>
    </source>
</evidence>
<evidence type="ECO:0000256" key="7">
    <source>
        <dbReference type="ARBA" id="ARBA00023125"/>
    </source>
</evidence>
<evidence type="ECO:0000256" key="8">
    <source>
        <dbReference type="ARBA" id="ARBA00023235"/>
    </source>
</evidence>
<comment type="similarity">
    <text evidence="1 11">Belongs to the helicase family. RecQ subfamily.</text>
</comment>
<evidence type="ECO:0000313" key="16">
    <source>
        <dbReference type="EMBL" id="KAJ4429448.1"/>
    </source>
</evidence>
<feature type="compositionally biased region" description="Polar residues" evidence="13">
    <location>
        <begin position="627"/>
        <end position="636"/>
    </location>
</feature>
<dbReference type="PANTHER" id="PTHR13710">
    <property type="entry name" value="DNA HELICASE RECQ FAMILY MEMBER"/>
    <property type="match status" value="1"/>
</dbReference>
<organism evidence="16 17">
    <name type="scientific">Periplaneta americana</name>
    <name type="common">American cockroach</name>
    <name type="synonym">Blatta americana</name>
    <dbReference type="NCBI Taxonomy" id="6978"/>
    <lineage>
        <taxon>Eukaryota</taxon>
        <taxon>Metazoa</taxon>
        <taxon>Ecdysozoa</taxon>
        <taxon>Arthropoda</taxon>
        <taxon>Hexapoda</taxon>
        <taxon>Insecta</taxon>
        <taxon>Pterygota</taxon>
        <taxon>Neoptera</taxon>
        <taxon>Polyneoptera</taxon>
        <taxon>Dictyoptera</taxon>
        <taxon>Blattodea</taxon>
        <taxon>Blattoidea</taxon>
        <taxon>Blattidae</taxon>
        <taxon>Blattinae</taxon>
        <taxon>Periplaneta</taxon>
    </lineage>
</organism>
<feature type="compositionally biased region" description="Basic and acidic residues" evidence="13">
    <location>
        <begin position="660"/>
        <end position="669"/>
    </location>
</feature>
<evidence type="ECO:0000256" key="1">
    <source>
        <dbReference type="ARBA" id="ARBA00005446"/>
    </source>
</evidence>
<dbReference type="EMBL" id="JAJSOF020000033">
    <property type="protein sequence ID" value="KAJ4429448.1"/>
    <property type="molecule type" value="Genomic_DNA"/>
</dbReference>
<evidence type="ECO:0000313" key="17">
    <source>
        <dbReference type="Proteomes" id="UP001148838"/>
    </source>
</evidence>
<sequence length="742" mass="83132">MEEMEWETDNSKVTEEEELAAAEYELSEVEAQLLNLSDRKQILLQRIEKIKDTILLKKNHLLTSRNWASTDFPWSNKVKEILKSVFKLSGFRPLQQETINAVLSNEDVILIMPTGGGKSLCYQLPALVKSGITLVISPLVSLMEDQLMGLRGLNVPAAMFSATSTKEEVNSIQDAMLNKNGKLKLLYVTPEKLAKSKRFMTKLQKMYGLGRLSLIAIDEVHCCSQWGHDFRPDYKFLGVLKGMFPDGCLVLKASFNRPNLYYEVRVKASNQEECLQELADLLKTRYQGQSGIIYTTSIKDCEQLMYDLRKKNLRVGCYHANLEAELRSKVHSKWMSGEYQAVVATIAFGLGIDKPDVRFVIHHSLSKSMENFYQESGRAGRDNKRAECILLYRLADVFKLSSMVFTQQTGLQNLYSMVDYCLDTNRCRRDIIASHFDEAWDNKDCSAMCDHCRKPKERKEVDITSYCRAMYRLISNAAGSDTKLTAQKLLDAWYSKGASNLRVQSIPVPKFSRETGESIVGYLLIKGYLQEDFHFTPYSTISYLKRGPKASAAMSDNHKIIMYFSGKSLSPSSVQNNKTTEKPSSGHSNKESTPSLKVDGTSSTHKNKSSTPSSKSEMTTHSDKNSTSKVEVTKNSNTEKVKKVSDSGKLISKGENAKGSIDKKTDRSSNSKGAVHKHSSSNCVPSRDSDKRKDSKMCVGEEKKPAVVDLSSGSDDDFQVSGDARNSASQKRKAIVLDSDSD</sequence>
<keyword evidence="17" id="KW-1185">Reference proteome</keyword>
<comment type="catalytic activity">
    <reaction evidence="9 11">
        <text>Couples ATP hydrolysis with the unwinding of duplex DNA by translocating in the 3'-5' direction.</text>
        <dbReference type="EC" id="5.6.2.4"/>
    </reaction>
</comment>
<keyword evidence="5 11" id="KW-0347">Helicase</keyword>
<dbReference type="NCBIfam" id="TIGR00614">
    <property type="entry name" value="recQ_fam"/>
    <property type="match status" value="2"/>
</dbReference>